<dbReference type="OrthoDB" id="7605593at2"/>
<dbReference type="AlphaFoldDB" id="A0A845A507"/>
<keyword evidence="2" id="KW-1185">Reference proteome</keyword>
<organism evidence="1 2">
    <name type="scientific">Altericroceibacterium indicum</name>
    <dbReference type="NCBI Taxonomy" id="374177"/>
    <lineage>
        <taxon>Bacteria</taxon>
        <taxon>Pseudomonadati</taxon>
        <taxon>Pseudomonadota</taxon>
        <taxon>Alphaproteobacteria</taxon>
        <taxon>Sphingomonadales</taxon>
        <taxon>Erythrobacteraceae</taxon>
        <taxon>Altericroceibacterium</taxon>
    </lineage>
</organism>
<evidence type="ECO:0000313" key="2">
    <source>
        <dbReference type="Proteomes" id="UP000460561"/>
    </source>
</evidence>
<evidence type="ECO:0000313" key="1">
    <source>
        <dbReference type="EMBL" id="MXP24814.1"/>
    </source>
</evidence>
<reference evidence="1 2" key="1">
    <citation type="submission" date="2019-12" db="EMBL/GenBank/DDBJ databases">
        <title>Genomic-based taxomic classification of the family Erythrobacteraceae.</title>
        <authorList>
            <person name="Xu L."/>
        </authorList>
    </citation>
    <scope>NUCLEOTIDE SEQUENCE [LARGE SCALE GENOMIC DNA]</scope>
    <source>
        <strain evidence="1 2">DSM 18604</strain>
    </source>
</reference>
<name>A0A845A507_9SPHN</name>
<dbReference type="RefSeq" id="WP_160738009.1">
    <property type="nucleotide sequence ID" value="NZ_WTYQ01000001.1"/>
</dbReference>
<comment type="caution">
    <text evidence="1">The sequence shown here is derived from an EMBL/GenBank/DDBJ whole genome shotgun (WGS) entry which is preliminary data.</text>
</comment>
<accession>A0A845A507</accession>
<protein>
    <submittedName>
        <fullName evidence="1">Uncharacterized protein</fullName>
    </submittedName>
</protein>
<dbReference type="EMBL" id="WTYQ01000001">
    <property type="protein sequence ID" value="MXP24814.1"/>
    <property type="molecule type" value="Genomic_DNA"/>
</dbReference>
<dbReference type="Proteomes" id="UP000460561">
    <property type="component" value="Unassembled WGS sequence"/>
</dbReference>
<proteinExistence type="predicted"/>
<gene>
    <name evidence="1" type="ORF">GRI39_01975</name>
</gene>
<sequence>MADAASSKVEDRLVATLAAYADLNDYTVQLSVGDVPIDGDRVIVVAAVDYRFFNGPEPNSQTMHEMAIETEVITRNQDDEITPDLMRAGRTALAHVVAALAADRTLGGMLQTLEEIDQAPILKADAGSISLQWQAQFFTSRTDHFTILGHGGLKF</sequence>